<keyword evidence="8" id="KW-1185">Reference proteome</keyword>
<dbReference type="InterPro" id="IPR014722">
    <property type="entry name" value="Rib_uL2_dom2"/>
</dbReference>
<dbReference type="EMBL" id="CAJNOC010000499">
    <property type="protein sequence ID" value="CAF0768887.1"/>
    <property type="molecule type" value="Genomic_DNA"/>
</dbReference>
<dbReference type="CDD" id="cd13156">
    <property type="entry name" value="KOW_RPL6"/>
    <property type="match status" value="1"/>
</dbReference>
<dbReference type="PANTHER" id="PTHR10715:SF0">
    <property type="entry name" value="LARGE RIBOSOMAL SUBUNIT PROTEIN EL6"/>
    <property type="match status" value="1"/>
</dbReference>
<evidence type="ECO:0000313" key="8">
    <source>
        <dbReference type="Proteomes" id="UP000663879"/>
    </source>
</evidence>
<dbReference type="GO" id="GO:0022625">
    <property type="term" value="C:cytosolic large ribosomal subunit"/>
    <property type="evidence" value="ECO:0007669"/>
    <property type="project" value="TreeGrafter"/>
</dbReference>
<dbReference type="GO" id="GO:0000027">
    <property type="term" value="P:ribosomal large subunit assembly"/>
    <property type="evidence" value="ECO:0007669"/>
    <property type="project" value="TreeGrafter"/>
</dbReference>
<evidence type="ECO:0000313" key="7">
    <source>
        <dbReference type="EMBL" id="CAF0768887.1"/>
    </source>
</evidence>
<evidence type="ECO:0000256" key="1">
    <source>
        <dbReference type="ARBA" id="ARBA00010592"/>
    </source>
</evidence>
<dbReference type="AlphaFoldDB" id="A0A813QN02"/>
<feature type="region of interest" description="Disordered" evidence="6">
    <location>
        <begin position="34"/>
        <end position="65"/>
    </location>
</feature>
<accession>A0A813QN02</accession>
<dbReference type="Proteomes" id="UP000663879">
    <property type="component" value="Unassembled WGS sequence"/>
</dbReference>
<dbReference type="Gene3D" id="2.30.30.30">
    <property type="match status" value="1"/>
</dbReference>
<proteinExistence type="inferred from homology"/>
<evidence type="ECO:0000256" key="5">
    <source>
        <dbReference type="RuleBase" id="RU000662"/>
    </source>
</evidence>
<keyword evidence="2 5" id="KW-0689">Ribosomal protein</keyword>
<evidence type="ECO:0000256" key="3">
    <source>
        <dbReference type="ARBA" id="ARBA00023274"/>
    </source>
</evidence>
<comment type="subunit">
    <text evidence="4">Component of the large ribosomal subunit. May bind IPO9 with low affinity.</text>
</comment>
<dbReference type="PROSITE" id="PS01170">
    <property type="entry name" value="RIBOSOMAL_L6E"/>
    <property type="match status" value="1"/>
</dbReference>
<sequence length="255" mass="29223">MGQINREVKSTGVMRLSRGRMFHKRGLWLIEKWKKQNEKKPEDKRPKKPTRMVTKEVKGDKNGKTRSVRVTKFPRFYPTEDKPRKLRTNKKAFSQHKHSLRPSITPGTVLILVAGRHAGKRVVFLKQLASGLLLVSGPFKLNGCPLRRINQIYVIATSTKVDVSSVNVPENINDSFFNRVRAAKKQVKSAEAGAEIFQQKKEQYSVTQERKDAQVNVDKQLLAALKASADRKLLVPYLKSKFSLSNKQYPHQMKF</sequence>
<dbReference type="FunFam" id="2.30.30.30:FF:000014">
    <property type="entry name" value="60S ribosomal protein L6"/>
    <property type="match status" value="1"/>
</dbReference>
<gene>
    <name evidence="7" type="ORF">OXX778_LOCUS4841</name>
</gene>
<dbReference type="GO" id="GO:0002181">
    <property type="term" value="P:cytoplasmic translation"/>
    <property type="evidence" value="ECO:0007669"/>
    <property type="project" value="TreeGrafter"/>
</dbReference>
<keyword evidence="3 5" id="KW-0687">Ribonucleoprotein</keyword>
<evidence type="ECO:0000256" key="4">
    <source>
        <dbReference type="ARBA" id="ARBA00046388"/>
    </source>
</evidence>
<dbReference type="OrthoDB" id="2436667at2759"/>
<dbReference type="InterPro" id="IPR008991">
    <property type="entry name" value="Translation_prot_SH3-like_sf"/>
</dbReference>
<reference evidence="7" key="1">
    <citation type="submission" date="2021-02" db="EMBL/GenBank/DDBJ databases">
        <authorList>
            <person name="Nowell W R."/>
        </authorList>
    </citation>
    <scope>NUCLEOTIDE SEQUENCE</scope>
    <source>
        <strain evidence="7">Ploen Becks lab</strain>
    </source>
</reference>
<dbReference type="InterPro" id="IPR041997">
    <property type="entry name" value="Ribosomal_eL6_KOW"/>
</dbReference>
<feature type="compositionally biased region" description="Basic and acidic residues" evidence="6">
    <location>
        <begin position="53"/>
        <end position="63"/>
    </location>
</feature>
<dbReference type="PANTHER" id="PTHR10715">
    <property type="entry name" value="60S RIBOSOMAL PROTEIN L6"/>
    <property type="match status" value="1"/>
</dbReference>
<dbReference type="InterPro" id="IPR000915">
    <property type="entry name" value="60S_ribosomal_eL6"/>
</dbReference>
<dbReference type="Pfam" id="PF01159">
    <property type="entry name" value="Ribosomal_L6e"/>
    <property type="match status" value="1"/>
</dbReference>
<dbReference type="SUPFAM" id="SSF50104">
    <property type="entry name" value="Translation proteins SH3-like domain"/>
    <property type="match status" value="1"/>
</dbReference>
<protein>
    <recommendedName>
        <fullName evidence="5">60S ribosomal protein L6</fullName>
    </recommendedName>
</protein>
<dbReference type="GO" id="GO:0003723">
    <property type="term" value="F:RNA binding"/>
    <property type="evidence" value="ECO:0007669"/>
    <property type="project" value="TreeGrafter"/>
</dbReference>
<feature type="compositionally biased region" description="Basic and acidic residues" evidence="6">
    <location>
        <begin position="34"/>
        <end position="45"/>
    </location>
</feature>
<comment type="caution">
    <text evidence="7">The sequence shown here is derived from an EMBL/GenBank/DDBJ whole genome shotgun (WGS) entry which is preliminary data.</text>
</comment>
<evidence type="ECO:0000256" key="2">
    <source>
        <dbReference type="ARBA" id="ARBA00022980"/>
    </source>
</evidence>
<dbReference type="InterPro" id="IPR049633">
    <property type="entry name" value="Ribosomal_eL6_CS"/>
</dbReference>
<name>A0A813QN02_9BILA</name>
<dbReference type="GO" id="GO:0003735">
    <property type="term" value="F:structural constituent of ribosome"/>
    <property type="evidence" value="ECO:0007669"/>
    <property type="project" value="InterPro"/>
</dbReference>
<organism evidence="7 8">
    <name type="scientific">Brachionus calyciflorus</name>
    <dbReference type="NCBI Taxonomy" id="104777"/>
    <lineage>
        <taxon>Eukaryota</taxon>
        <taxon>Metazoa</taxon>
        <taxon>Spiralia</taxon>
        <taxon>Gnathifera</taxon>
        <taxon>Rotifera</taxon>
        <taxon>Eurotatoria</taxon>
        <taxon>Monogononta</taxon>
        <taxon>Pseudotrocha</taxon>
        <taxon>Ploima</taxon>
        <taxon>Brachionidae</taxon>
        <taxon>Brachionus</taxon>
    </lineage>
</organism>
<comment type="similarity">
    <text evidence="1 5">Belongs to the eukaryotic ribosomal protein eL6 family.</text>
</comment>
<evidence type="ECO:0000256" key="6">
    <source>
        <dbReference type="SAM" id="MobiDB-lite"/>
    </source>
</evidence>